<dbReference type="Proteomes" id="UP000005019">
    <property type="component" value="Unassembled WGS sequence"/>
</dbReference>
<protein>
    <submittedName>
        <fullName evidence="1">Glycosyl hydrolase, BNR repeat protein</fullName>
    </submittedName>
</protein>
<comment type="caution">
    <text evidence="1">The sequence shown here is derived from an EMBL/GenBank/DDBJ whole genome shotgun (WGS) entry which is preliminary data.</text>
</comment>
<dbReference type="PANTHER" id="PTHR43739">
    <property type="entry name" value="XYLOGLUCANASE (EUROFUNG)"/>
    <property type="match status" value="1"/>
</dbReference>
<dbReference type="AlphaFoldDB" id="F5R7Q0"/>
<keyword evidence="1" id="KW-0378">Hydrolase</keyword>
<dbReference type="EMBL" id="AFHG01000028">
    <property type="protein sequence ID" value="EGK73617.1"/>
    <property type="molecule type" value="Genomic_DNA"/>
</dbReference>
<dbReference type="GO" id="GO:0010411">
    <property type="term" value="P:xyloglucan metabolic process"/>
    <property type="evidence" value="ECO:0007669"/>
    <property type="project" value="TreeGrafter"/>
</dbReference>
<dbReference type="InterPro" id="IPR052025">
    <property type="entry name" value="Xyloglucanase_GH74"/>
</dbReference>
<dbReference type="STRING" id="1000565.METUNv1_00248"/>
<reference evidence="1 2" key="1">
    <citation type="journal article" date="2011" name="J. Bacteriol.">
        <title>Genome sequence of Methyloversatilis universalis FAM5T, a methylotrophic representative of the order Rhodocyclales.</title>
        <authorList>
            <person name="Kittichotirat W."/>
            <person name="Good N.M."/>
            <person name="Hall R."/>
            <person name="Bringel F."/>
            <person name="Lajus A."/>
            <person name="Medigue C."/>
            <person name="Smalley N.E."/>
            <person name="Beck D."/>
            <person name="Bumgarner R."/>
            <person name="Vuilleumier S."/>
            <person name="Kalyuzhnaya M.G."/>
        </authorList>
    </citation>
    <scope>NUCLEOTIDE SEQUENCE [LARGE SCALE GENOMIC DNA]</scope>
    <source>
        <strain evidence="2">ATCC BAA-1314 / JCM 13912 / FAM5</strain>
    </source>
</reference>
<dbReference type="RefSeq" id="WP_008058021.1">
    <property type="nucleotide sequence ID" value="NZ_AFHG01000028.1"/>
</dbReference>
<dbReference type="PANTHER" id="PTHR43739:SF5">
    <property type="entry name" value="EXO-ALPHA-SIALIDASE"/>
    <property type="match status" value="1"/>
</dbReference>
<dbReference type="InterPro" id="IPR015943">
    <property type="entry name" value="WD40/YVTN_repeat-like_dom_sf"/>
</dbReference>
<gene>
    <name evidence="1" type="ORF">METUNv1_00248</name>
</gene>
<keyword evidence="2" id="KW-1185">Reference proteome</keyword>
<evidence type="ECO:0000313" key="1">
    <source>
        <dbReference type="EMBL" id="EGK73617.1"/>
    </source>
</evidence>
<accession>F5R7Q0</accession>
<dbReference type="GO" id="GO:0016787">
    <property type="term" value="F:hydrolase activity"/>
    <property type="evidence" value="ECO:0007669"/>
    <property type="project" value="UniProtKB-KW"/>
</dbReference>
<evidence type="ECO:0000313" key="2">
    <source>
        <dbReference type="Proteomes" id="UP000005019"/>
    </source>
</evidence>
<dbReference type="eggNOG" id="COG4447">
    <property type="taxonomic scope" value="Bacteria"/>
</dbReference>
<proteinExistence type="predicted"/>
<sequence>MNPPRDTAGPVTLLVATRKGAWLYHADAERRTWQVDGPHFLGHVISHLVLDPRDGRTLLAAAKTGHLGPTIFRSTDFGRNWAEATRPPAFAKAEDGRGRSVDHTFWLTPGHASEPGVWYAGTSPQGLFRSEDGGVSWAPCSAINDDPQYRKWMGTVQDGTPDGPKLHSILIDPRDPAHMYMAMSGGGVHESFDAGRSFAPLIDGLKVVEGFDVNDATFHDPHCIRLCPANPDRLYQQNHCGLFRLDRPATRWRHIGGGMPADVGDIGFPMVVHPRDPDAAWVFPMDGTSVWPRTSPGGRPAVFVTRDGGERWQRQDAGLPAEQAWWTVKRQAMTADSQPSVGLYFGTTSGELWASTDEGAHWCCIARHLPDIYAVEVAEPAAR</sequence>
<dbReference type="OrthoDB" id="9767885at2"/>
<name>F5R7Q0_METUF</name>
<organism evidence="1 2">
    <name type="scientific">Methyloversatilis universalis (strain ATCC BAA-1314 / DSM 25237 / JCM 13912 / CCUG 52030 / FAM5)</name>
    <dbReference type="NCBI Taxonomy" id="1000565"/>
    <lineage>
        <taxon>Bacteria</taxon>
        <taxon>Pseudomonadati</taxon>
        <taxon>Pseudomonadota</taxon>
        <taxon>Betaproteobacteria</taxon>
        <taxon>Nitrosomonadales</taxon>
        <taxon>Sterolibacteriaceae</taxon>
        <taxon>Methyloversatilis</taxon>
    </lineage>
</organism>
<dbReference type="Gene3D" id="2.130.10.10">
    <property type="entry name" value="YVTN repeat-like/Quinoprotein amine dehydrogenase"/>
    <property type="match status" value="1"/>
</dbReference>
<dbReference type="SUPFAM" id="SSF110296">
    <property type="entry name" value="Oligoxyloglucan reducing end-specific cellobiohydrolase"/>
    <property type="match status" value="1"/>
</dbReference>